<dbReference type="PANTHER" id="PTHR38340">
    <property type="entry name" value="S-LAYER PROTEIN"/>
    <property type="match status" value="1"/>
</dbReference>
<sequence>MRKRWIGLAAVAVFISATAVPAEAATAAGVAQVLSPYVVQYAAGQKAVNAVVVTRSGRTVTIDDRIPVRAGKGCAAVKGDSTKVRCTTSQTPNQVRVFTYDLNDTVINKSDLPLTANGGPGSDKLLGGPKNDFLQGDVFGQAGAGNDSIWGYGGVDFLIGAGGDDSINGGDGNDYIDIYLTGPGNPYNPIASYGHDKLYGSNGDDWLLGGAGNDLLSGGAGNDNLDGGTGDNTFYGGDGNDQMEATTGADKFFGGPGARDTAYYGTRARPVTVDMDGQTGDDGEAGEGDTVGSDVEWLYGGTGNDVLIGNASANYIFGGQGDDLIRGGAGNDELRDTQGSDKVYGEAGDDLIHVHEFEGQGFPDLADGGPNTDTCQADADDTVAACEVTD</sequence>
<dbReference type="InterPro" id="IPR050557">
    <property type="entry name" value="RTX_toxin/Mannuronan_C5-epim"/>
</dbReference>
<evidence type="ECO:0000256" key="1">
    <source>
        <dbReference type="ARBA" id="ARBA00004613"/>
    </source>
</evidence>
<feature type="signal peptide" evidence="3">
    <location>
        <begin position="1"/>
        <end position="24"/>
    </location>
</feature>
<dbReference type="RefSeq" id="WP_203374611.1">
    <property type="nucleotide sequence ID" value="NZ_JAENHP010000001.1"/>
</dbReference>
<organism evidence="4 5">
    <name type="scientific">Paractinoplanes ovalisporus</name>
    <dbReference type="NCBI Taxonomy" id="2810368"/>
    <lineage>
        <taxon>Bacteria</taxon>
        <taxon>Bacillati</taxon>
        <taxon>Actinomycetota</taxon>
        <taxon>Actinomycetes</taxon>
        <taxon>Micromonosporales</taxon>
        <taxon>Micromonosporaceae</taxon>
        <taxon>Paractinoplanes</taxon>
    </lineage>
</organism>
<feature type="chain" id="PRO_5046030958" evidence="3">
    <location>
        <begin position="25"/>
        <end position="390"/>
    </location>
</feature>
<dbReference type="InterPro" id="IPR001343">
    <property type="entry name" value="Hemolysn_Ca-bd"/>
</dbReference>
<accession>A0ABS2A4G8</accession>
<dbReference type="Gene3D" id="2.150.10.10">
    <property type="entry name" value="Serralysin-like metalloprotease, C-terminal"/>
    <property type="match status" value="3"/>
</dbReference>
<proteinExistence type="predicted"/>
<evidence type="ECO:0000313" key="4">
    <source>
        <dbReference type="EMBL" id="MBM2614744.1"/>
    </source>
</evidence>
<evidence type="ECO:0000256" key="3">
    <source>
        <dbReference type="SAM" id="SignalP"/>
    </source>
</evidence>
<dbReference type="PRINTS" id="PR00313">
    <property type="entry name" value="CABNDNGRPT"/>
</dbReference>
<dbReference type="Pfam" id="PF00353">
    <property type="entry name" value="HemolysinCabind"/>
    <property type="match status" value="6"/>
</dbReference>
<dbReference type="SUPFAM" id="SSF51120">
    <property type="entry name" value="beta-Roll"/>
    <property type="match status" value="2"/>
</dbReference>
<comment type="subcellular location">
    <subcellularLocation>
        <location evidence="1">Secreted</location>
    </subcellularLocation>
</comment>
<dbReference type="InterPro" id="IPR018511">
    <property type="entry name" value="Hemolysin-typ_Ca-bd_CS"/>
</dbReference>
<gene>
    <name evidence="4" type="ORF">JIG36_04140</name>
</gene>
<evidence type="ECO:0000313" key="5">
    <source>
        <dbReference type="Proteomes" id="UP000632138"/>
    </source>
</evidence>
<keyword evidence="2" id="KW-0964">Secreted</keyword>
<comment type="caution">
    <text evidence="4">The sequence shown here is derived from an EMBL/GenBank/DDBJ whole genome shotgun (WGS) entry which is preliminary data.</text>
</comment>
<keyword evidence="5" id="KW-1185">Reference proteome</keyword>
<protein>
    <submittedName>
        <fullName evidence="4">Calcium-binding protein</fullName>
    </submittedName>
</protein>
<dbReference type="EMBL" id="JAENHP010000001">
    <property type="protein sequence ID" value="MBM2614744.1"/>
    <property type="molecule type" value="Genomic_DNA"/>
</dbReference>
<evidence type="ECO:0000256" key="2">
    <source>
        <dbReference type="ARBA" id="ARBA00022525"/>
    </source>
</evidence>
<name>A0ABS2A4G8_9ACTN</name>
<keyword evidence="3" id="KW-0732">Signal</keyword>
<reference evidence="4 5" key="1">
    <citation type="submission" date="2021-01" db="EMBL/GenBank/DDBJ databases">
        <title>Actinoplanes sp. nov. LDG1-06 isolated from lichen.</title>
        <authorList>
            <person name="Saeng-In P."/>
            <person name="Phongsopitanun W."/>
            <person name="Kanchanasin P."/>
            <person name="Yuki M."/>
            <person name="Kudo T."/>
            <person name="Ohkuma M."/>
            <person name="Tanasupawat S."/>
        </authorList>
    </citation>
    <scope>NUCLEOTIDE SEQUENCE [LARGE SCALE GENOMIC DNA]</scope>
    <source>
        <strain evidence="4 5">LDG1-06</strain>
    </source>
</reference>
<dbReference type="PANTHER" id="PTHR38340:SF1">
    <property type="entry name" value="S-LAYER PROTEIN"/>
    <property type="match status" value="1"/>
</dbReference>
<dbReference type="PROSITE" id="PS00330">
    <property type="entry name" value="HEMOLYSIN_CALCIUM"/>
    <property type="match status" value="2"/>
</dbReference>
<dbReference type="Proteomes" id="UP000632138">
    <property type="component" value="Unassembled WGS sequence"/>
</dbReference>
<dbReference type="InterPro" id="IPR011049">
    <property type="entry name" value="Serralysin-like_metalloprot_C"/>
</dbReference>